<dbReference type="PATRIC" id="fig|1423722.3.peg.1550"/>
<feature type="transmembrane region" description="Helical" evidence="6">
    <location>
        <begin position="148"/>
        <end position="172"/>
    </location>
</feature>
<feature type="transmembrane region" description="Helical" evidence="6">
    <location>
        <begin position="57"/>
        <end position="81"/>
    </location>
</feature>
<dbReference type="RefSeq" id="WP_054745612.1">
    <property type="nucleotide sequence ID" value="NZ_AZCV01000008.1"/>
</dbReference>
<keyword evidence="5 6" id="KW-0472">Membrane</keyword>
<gene>
    <name evidence="8" type="ORF">FC62_GL001524</name>
</gene>
<keyword evidence="3 6" id="KW-0812">Transmembrane</keyword>
<evidence type="ECO:0000259" key="7">
    <source>
        <dbReference type="Pfam" id="PF02687"/>
    </source>
</evidence>
<name>A0A0R1GS63_9LACO</name>
<evidence type="ECO:0000256" key="6">
    <source>
        <dbReference type="PIRNR" id="PIRNR018968"/>
    </source>
</evidence>
<dbReference type="GO" id="GO:0055085">
    <property type="term" value="P:transmembrane transport"/>
    <property type="evidence" value="ECO:0007669"/>
    <property type="project" value="UniProtKB-UniRule"/>
</dbReference>
<feature type="transmembrane region" description="Helical" evidence="6">
    <location>
        <begin position="200"/>
        <end position="220"/>
    </location>
</feature>
<accession>A0A0R1GS63</accession>
<dbReference type="PIRSF" id="PIRSF018968">
    <property type="entry name" value="ABC_permease_BceB"/>
    <property type="match status" value="1"/>
</dbReference>
<organism evidence="8 9">
    <name type="scientific">Amylolactobacillus amylotrophicus DSM 20534</name>
    <dbReference type="NCBI Taxonomy" id="1423722"/>
    <lineage>
        <taxon>Bacteria</taxon>
        <taxon>Bacillati</taxon>
        <taxon>Bacillota</taxon>
        <taxon>Bacilli</taxon>
        <taxon>Lactobacillales</taxon>
        <taxon>Lactobacillaceae</taxon>
        <taxon>Amylolactobacillus</taxon>
    </lineage>
</organism>
<evidence type="ECO:0000313" key="9">
    <source>
        <dbReference type="Proteomes" id="UP000050909"/>
    </source>
</evidence>
<protein>
    <submittedName>
        <fullName evidence="8">ABC superfamily ATP binding cassette transporter permease protein</fullName>
    </submittedName>
</protein>
<evidence type="ECO:0000256" key="5">
    <source>
        <dbReference type="ARBA" id="ARBA00023136"/>
    </source>
</evidence>
<feature type="domain" description="ABC3 transporter permease C-terminal" evidence="7">
    <location>
        <begin position="61"/>
        <end position="181"/>
    </location>
</feature>
<keyword evidence="4 6" id="KW-1133">Transmembrane helix</keyword>
<keyword evidence="9" id="KW-1185">Reference proteome</keyword>
<dbReference type="EMBL" id="AZCV01000008">
    <property type="protein sequence ID" value="KRK37020.1"/>
    <property type="molecule type" value="Genomic_DNA"/>
</dbReference>
<evidence type="ECO:0000313" key="8">
    <source>
        <dbReference type="EMBL" id="KRK37020.1"/>
    </source>
</evidence>
<dbReference type="GO" id="GO:0005886">
    <property type="term" value="C:plasma membrane"/>
    <property type="evidence" value="ECO:0007669"/>
    <property type="project" value="UniProtKB-SubCell"/>
</dbReference>
<evidence type="ECO:0000256" key="1">
    <source>
        <dbReference type="ARBA" id="ARBA00004651"/>
    </source>
</evidence>
<feature type="transmembrane region" description="Helical" evidence="6">
    <location>
        <begin position="286"/>
        <end position="307"/>
    </location>
</feature>
<sequence length="604" mass="67675">MLFKLALSGAKSRLKDYVVLFSGLTISSAIFYMFLSLALNNKFLSNNSMLSSGNTTFVFAFGVVLLAIITLVYIVYANSFLLSMRQRDYGMFLMLGAKTGKIGTLIFLETMLMGTIATIIGVLLGVGLTQVVSGLLISQLDLTLPGFVGLYIPAVIATILFFVVLFFIAALFNRRNLVKTPVLELLHGQNKPVKYRKNSFRITVQAVLGVISLAVGYWSMANVQNLVLMSIPIALVTIVLGSYLVFNSLFIAVINLIRKNHRVLYRGLRSFTLNQLRFRITDYTRILSVISILFALALGAITVGLGFDRMAEQMANSRYFDAQIFTNDKAVKDELKDVAVKSTTTYHYKEDAQNVYLNKSEFERQPLKYMKGIYNPKNNSFKTQLSTYSVAQLEDADGAAHYELTGIIPNYGGKKYVFLTDAAYSSESAQEQRVQLLKVVNFQKDVKQLTKIQTLQVAANPKLKDISQNTKPITYQAMHQVFSGFEFMGFFLGIAFLTMLASTLMFKILSGAQSDVARYEMLSKIGVKERVLKNSITKEIAVLFALPGILGIVHVLFGLQFFKAFLLTPYQGIWLPFTIFIALYGIYYLLTTYLYRSIVLKKTV</sequence>
<reference evidence="8 9" key="1">
    <citation type="journal article" date="2015" name="Genome Announc.">
        <title>Expanding the biotechnology potential of lactobacilli through comparative genomics of 213 strains and associated genera.</title>
        <authorList>
            <person name="Sun Z."/>
            <person name="Harris H.M."/>
            <person name="McCann A."/>
            <person name="Guo C."/>
            <person name="Argimon S."/>
            <person name="Zhang W."/>
            <person name="Yang X."/>
            <person name="Jeffery I.B."/>
            <person name="Cooney J.C."/>
            <person name="Kagawa T.F."/>
            <person name="Liu W."/>
            <person name="Song Y."/>
            <person name="Salvetti E."/>
            <person name="Wrobel A."/>
            <person name="Rasinkangas P."/>
            <person name="Parkhill J."/>
            <person name="Rea M.C."/>
            <person name="O'Sullivan O."/>
            <person name="Ritari J."/>
            <person name="Douillard F.P."/>
            <person name="Paul Ross R."/>
            <person name="Yang R."/>
            <person name="Briner A.E."/>
            <person name="Felis G.E."/>
            <person name="de Vos W.M."/>
            <person name="Barrangou R."/>
            <person name="Klaenhammer T.R."/>
            <person name="Caufield P.W."/>
            <person name="Cui Y."/>
            <person name="Zhang H."/>
            <person name="O'Toole P.W."/>
        </authorList>
    </citation>
    <scope>NUCLEOTIDE SEQUENCE [LARGE SCALE GENOMIC DNA]</scope>
    <source>
        <strain evidence="8 9">DSM 20534</strain>
    </source>
</reference>
<dbReference type="Proteomes" id="UP000050909">
    <property type="component" value="Unassembled WGS sequence"/>
</dbReference>
<proteinExistence type="inferred from homology"/>
<feature type="transmembrane region" description="Helical" evidence="6">
    <location>
        <begin position="226"/>
        <end position="257"/>
    </location>
</feature>
<feature type="transmembrane region" description="Helical" evidence="6">
    <location>
        <begin position="487"/>
        <end position="509"/>
    </location>
</feature>
<dbReference type="InterPro" id="IPR003838">
    <property type="entry name" value="ABC3_permease_C"/>
</dbReference>
<comment type="similarity">
    <text evidence="6">Belongs to the ABC-4 integral membrane protein family.</text>
</comment>
<dbReference type="InterPro" id="IPR052536">
    <property type="entry name" value="ABC-4_Integral_Memb_Prot"/>
</dbReference>
<feature type="transmembrane region" description="Helical" evidence="6">
    <location>
        <begin position="573"/>
        <end position="595"/>
    </location>
</feature>
<dbReference type="PANTHER" id="PTHR46795:SF3">
    <property type="entry name" value="ABC TRANSPORTER PERMEASE"/>
    <property type="match status" value="1"/>
</dbReference>
<dbReference type="Pfam" id="PF02687">
    <property type="entry name" value="FtsX"/>
    <property type="match status" value="1"/>
</dbReference>
<comment type="caution">
    <text evidence="8">The sequence shown here is derived from an EMBL/GenBank/DDBJ whole genome shotgun (WGS) entry which is preliminary data.</text>
</comment>
<evidence type="ECO:0000256" key="2">
    <source>
        <dbReference type="ARBA" id="ARBA00022475"/>
    </source>
</evidence>
<keyword evidence="2 6" id="KW-1003">Cell membrane</keyword>
<feature type="transmembrane region" description="Helical" evidence="6">
    <location>
        <begin position="102"/>
        <end position="128"/>
    </location>
</feature>
<evidence type="ECO:0000256" key="4">
    <source>
        <dbReference type="ARBA" id="ARBA00022989"/>
    </source>
</evidence>
<keyword evidence="6" id="KW-0813">Transport</keyword>
<dbReference type="InterPro" id="IPR027022">
    <property type="entry name" value="ABC_permease_BceB-typ"/>
</dbReference>
<comment type="subcellular location">
    <subcellularLocation>
        <location evidence="1 6">Cell membrane</location>
        <topology evidence="1 6">Multi-pass membrane protein</topology>
    </subcellularLocation>
</comment>
<feature type="transmembrane region" description="Helical" evidence="6">
    <location>
        <begin position="540"/>
        <end position="561"/>
    </location>
</feature>
<dbReference type="AlphaFoldDB" id="A0A0R1GS63"/>
<feature type="transmembrane region" description="Helical" evidence="6">
    <location>
        <begin position="17"/>
        <end position="37"/>
    </location>
</feature>
<dbReference type="PANTHER" id="PTHR46795">
    <property type="entry name" value="ABC TRANSPORTER PERMEASE-RELATED-RELATED"/>
    <property type="match status" value="1"/>
</dbReference>
<evidence type="ECO:0000256" key="3">
    <source>
        <dbReference type="ARBA" id="ARBA00022692"/>
    </source>
</evidence>